<evidence type="ECO:0000313" key="3">
    <source>
        <dbReference type="Proteomes" id="UP000799291"/>
    </source>
</evidence>
<keyword evidence="1" id="KW-0732">Signal</keyword>
<dbReference type="AlphaFoldDB" id="A0A6G1IMK3"/>
<dbReference type="OrthoDB" id="3656567at2759"/>
<feature type="signal peptide" evidence="1">
    <location>
        <begin position="1"/>
        <end position="19"/>
    </location>
</feature>
<dbReference type="Proteomes" id="UP000799291">
    <property type="component" value="Unassembled WGS sequence"/>
</dbReference>
<organism evidence="2 3">
    <name type="scientific">Lentithecium fluviatile CBS 122367</name>
    <dbReference type="NCBI Taxonomy" id="1168545"/>
    <lineage>
        <taxon>Eukaryota</taxon>
        <taxon>Fungi</taxon>
        <taxon>Dikarya</taxon>
        <taxon>Ascomycota</taxon>
        <taxon>Pezizomycotina</taxon>
        <taxon>Dothideomycetes</taxon>
        <taxon>Pleosporomycetidae</taxon>
        <taxon>Pleosporales</taxon>
        <taxon>Massarineae</taxon>
        <taxon>Lentitheciaceae</taxon>
        <taxon>Lentithecium</taxon>
    </lineage>
</organism>
<reference evidence="2" key="1">
    <citation type="journal article" date="2020" name="Stud. Mycol.">
        <title>101 Dothideomycetes genomes: a test case for predicting lifestyles and emergence of pathogens.</title>
        <authorList>
            <person name="Haridas S."/>
            <person name="Albert R."/>
            <person name="Binder M."/>
            <person name="Bloem J."/>
            <person name="Labutti K."/>
            <person name="Salamov A."/>
            <person name="Andreopoulos B."/>
            <person name="Baker S."/>
            <person name="Barry K."/>
            <person name="Bills G."/>
            <person name="Bluhm B."/>
            <person name="Cannon C."/>
            <person name="Castanera R."/>
            <person name="Culley D."/>
            <person name="Daum C."/>
            <person name="Ezra D."/>
            <person name="Gonzalez J."/>
            <person name="Henrissat B."/>
            <person name="Kuo A."/>
            <person name="Liang C."/>
            <person name="Lipzen A."/>
            <person name="Lutzoni F."/>
            <person name="Magnuson J."/>
            <person name="Mondo S."/>
            <person name="Nolan M."/>
            <person name="Ohm R."/>
            <person name="Pangilinan J."/>
            <person name="Park H.-J."/>
            <person name="Ramirez L."/>
            <person name="Alfaro M."/>
            <person name="Sun H."/>
            <person name="Tritt A."/>
            <person name="Yoshinaga Y."/>
            <person name="Zwiers L.-H."/>
            <person name="Turgeon B."/>
            <person name="Goodwin S."/>
            <person name="Spatafora J."/>
            <person name="Crous P."/>
            <person name="Grigoriev I."/>
        </authorList>
    </citation>
    <scope>NUCLEOTIDE SEQUENCE</scope>
    <source>
        <strain evidence="2">CBS 122367</strain>
    </source>
</reference>
<feature type="chain" id="PRO_5026218189" evidence="1">
    <location>
        <begin position="20"/>
        <end position="126"/>
    </location>
</feature>
<evidence type="ECO:0000256" key="1">
    <source>
        <dbReference type="SAM" id="SignalP"/>
    </source>
</evidence>
<proteinExistence type="predicted"/>
<gene>
    <name evidence="2" type="ORF">K458DRAFT_314759</name>
</gene>
<evidence type="ECO:0000313" key="2">
    <source>
        <dbReference type="EMBL" id="KAF2679375.1"/>
    </source>
</evidence>
<name>A0A6G1IMK3_9PLEO</name>
<keyword evidence="3" id="KW-1185">Reference proteome</keyword>
<sequence length="126" mass="13483">MEFNIGLLVFALHVTGVLSVAAPDAAYAALAAECGDLGVMEIPDGAPASEYRRCKKHPLGNDKSIYETSLAPSEEGLERRAADPRQLKGSKVFGRAAQRCYYDTGLGCSGGSCWQVRRSLGDGKWC</sequence>
<dbReference type="EMBL" id="MU005604">
    <property type="protein sequence ID" value="KAF2679375.1"/>
    <property type="molecule type" value="Genomic_DNA"/>
</dbReference>
<protein>
    <submittedName>
        <fullName evidence="2">Uncharacterized protein</fullName>
    </submittedName>
</protein>
<accession>A0A6G1IMK3</accession>